<evidence type="ECO:0000256" key="1">
    <source>
        <dbReference type="SAM" id="MobiDB-lite"/>
    </source>
</evidence>
<accession>A0A1S2NDV1</accession>
<feature type="region of interest" description="Disordered" evidence="1">
    <location>
        <begin position="1"/>
        <end position="62"/>
    </location>
</feature>
<dbReference type="Proteomes" id="UP000180246">
    <property type="component" value="Unassembled WGS sequence"/>
</dbReference>
<feature type="compositionally biased region" description="Basic and acidic residues" evidence="1">
    <location>
        <begin position="24"/>
        <end position="37"/>
    </location>
</feature>
<dbReference type="EMBL" id="JRYB01000001">
    <property type="protein sequence ID" value="OIJ43276.1"/>
    <property type="molecule type" value="Genomic_DNA"/>
</dbReference>
<evidence type="ECO:0000313" key="2">
    <source>
        <dbReference type="EMBL" id="OIJ43276.1"/>
    </source>
</evidence>
<dbReference type="RefSeq" id="WP_071363290.1">
    <property type="nucleotide sequence ID" value="NZ_CAUQYF010000026.1"/>
</dbReference>
<evidence type="ECO:0000313" key="3">
    <source>
        <dbReference type="Proteomes" id="UP000180246"/>
    </source>
</evidence>
<dbReference type="AlphaFoldDB" id="A0A1S2NDV1"/>
<name>A0A1S2NDV1_9BURK</name>
<proteinExistence type="predicted"/>
<organism evidence="2 3">
    <name type="scientific">Massilia timonae</name>
    <dbReference type="NCBI Taxonomy" id="47229"/>
    <lineage>
        <taxon>Bacteria</taxon>
        <taxon>Pseudomonadati</taxon>
        <taxon>Pseudomonadota</taxon>
        <taxon>Betaproteobacteria</taxon>
        <taxon>Burkholderiales</taxon>
        <taxon>Oxalobacteraceae</taxon>
        <taxon>Telluria group</taxon>
        <taxon>Massilia</taxon>
    </lineage>
</organism>
<protein>
    <submittedName>
        <fullName evidence="2">Uncharacterized protein</fullName>
    </submittedName>
</protein>
<comment type="caution">
    <text evidence="2">The sequence shown here is derived from an EMBL/GenBank/DDBJ whole genome shotgun (WGS) entry which is preliminary data.</text>
</comment>
<gene>
    <name evidence="2" type="ORF">LO55_4718</name>
</gene>
<reference evidence="2 3" key="1">
    <citation type="submission" date="2014-10" db="EMBL/GenBank/DDBJ databases">
        <authorList>
            <person name="Seo M.-J."/>
            <person name="Seok Y.J."/>
            <person name="Cha I.-T."/>
        </authorList>
    </citation>
    <scope>NUCLEOTIDE SEQUENCE [LARGE SCALE GENOMIC DNA]</scope>
    <source>
        <strain evidence="2 3">NEU</strain>
    </source>
</reference>
<feature type="compositionally biased region" description="Polar residues" evidence="1">
    <location>
        <begin position="1"/>
        <end position="16"/>
    </location>
</feature>
<sequence>MSNSKSSGAQNKQSGAPGNLSEEDQAKQRAGKSDKSSHNAKSRIKAGTGEGAGGGAKQKARR</sequence>